<organism evidence="1 2">
    <name type="scientific">Xylanimonas protaetiae</name>
    <dbReference type="NCBI Taxonomy" id="2509457"/>
    <lineage>
        <taxon>Bacteria</taxon>
        <taxon>Bacillati</taxon>
        <taxon>Actinomycetota</taxon>
        <taxon>Actinomycetes</taxon>
        <taxon>Micrococcales</taxon>
        <taxon>Promicromonosporaceae</taxon>
        <taxon>Xylanimonas</taxon>
    </lineage>
</organism>
<dbReference type="Proteomes" id="UP000292118">
    <property type="component" value="Chromosome"/>
</dbReference>
<reference evidence="1 2" key="1">
    <citation type="submission" date="2019-01" db="EMBL/GenBank/DDBJ databases">
        <title>Genome sequencing of strain FW10M-9.</title>
        <authorList>
            <person name="Heo J."/>
            <person name="Kim S.-J."/>
            <person name="Kim J.-S."/>
            <person name="Hong S.-B."/>
            <person name="Kwon S.-W."/>
        </authorList>
    </citation>
    <scope>NUCLEOTIDE SEQUENCE [LARGE SCALE GENOMIC DNA]</scope>
    <source>
        <strain evidence="1 2">FW10M-9</strain>
    </source>
</reference>
<dbReference type="RefSeq" id="WP_129186639.1">
    <property type="nucleotide sequence ID" value="NZ_CP035493.1"/>
</dbReference>
<accession>A0A4P6F4T9</accession>
<dbReference type="OrthoDB" id="5144350at2"/>
<protein>
    <submittedName>
        <fullName evidence="1">Uncharacterized protein</fullName>
    </submittedName>
</protein>
<gene>
    <name evidence="1" type="ORF">ET471_03620</name>
</gene>
<evidence type="ECO:0000313" key="2">
    <source>
        <dbReference type="Proteomes" id="UP000292118"/>
    </source>
</evidence>
<name>A0A4P6F4T9_9MICO</name>
<dbReference type="EMBL" id="CP035493">
    <property type="protein sequence ID" value="QAY69239.1"/>
    <property type="molecule type" value="Genomic_DNA"/>
</dbReference>
<dbReference type="AlphaFoldDB" id="A0A4P6F4T9"/>
<evidence type="ECO:0000313" key="1">
    <source>
        <dbReference type="EMBL" id="QAY69239.1"/>
    </source>
</evidence>
<proteinExistence type="predicted"/>
<sequence length="127" mass="13687">MSAAITGEIVEREDASIRELMEIACDLVSWVDGRVSSVDVGHNHVGVHVETQDDAERLARMLSLGTVTDFPPEAGSHAFTVWSSNSGPGVQFSVFCLAELVRPVRAFPPAEPWWLGFYDGGLGTEAA</sequence>
<dbReference type="KEGG" id="xya:ET471_03620"/>
<keyword evidence="2" id="KW-1185">Reference proteome</keyword>